<protein>
    <submittedName>
        <fullName evidence="1">Uncharacterized protein</fullName>
    </submittedName>
</protein>
<dbReference type="KEGG" id="vg:55803112"/>
<evidence type="ECO:0000313" key="1">
    <source>
        <dbReference type="EMBL" id="BBI90699.1"/>
    </source>
</evidence>
<keyword evidence="2" id="KW-1185">Reference proteome</keyword>
<dbReference type="RefSeq" id="YP_009873991.1">
    <property type="nucleotide sequence ID" value="NC_049340.1"/>
</dbReference>
<reference evidence="1 2" key="1">
    <citation type="journal article" date="2019" name="Arch. Virol.">
        <title>A novel jumbo Tenacibaculum maritimum lytic phage with head-fiber-like appendages.</title>
        <authorList>
            <person name="Kawato Y."/>
            <person name="Istiqomah I."/>
            <person name="Gaafar A.Y."/>
            <person name="Hanaoka M."/>
            <person name="Ishimaru K."/>
            <person name="Yasuike M."/>
            <person name="Nishiki I."/>
            <person name="Nakamura Y."/>
            <person name="Fujiwara A."/>
            <person name="Nakai T."/>
        </authorList>
    </citation>
    <scope>NUCLEOTIDE SEQUENCE [LARGE SCALE GENOMIC DNA]</scope>
    <source>
        <strain evidence="1 2">PTm1</strain>
    </source>
</reference>
<dbReference type="GeneID" id="55803112"/>
<sequence>MKKLYDHISENLVTEKKQSFVEWEDEVTNLVSKGLGVSRGDAQGIIEAESSLIDDAWGDGLSPKETANKILNK</sequence>
<dbReference type="EMBL" id="AP019524">
    <property type="protein sequence ID" value="BBI90699.1"/>
    <property type="molecule type" value="Genomic_DNA"/>
</dbReference>
<name>A0A5S9EQU5_9CAUD</name>
<accession>A0A5S9EQU5</accession>
<proteinExistence type="predicted"/>
<organism evidence="1 2">
    <name type="scientific">Tenacibaculum phage PTm1</name>
    <dbReference type="NCBI Taxonomy" id="2547425"/>
    <lineage>
        <taxon>Viruses</taxon>
        <taxon>Duplodnaviria</taxon>
        <taxon>Heunggongvirae</taxon>
        <taxon>Uroviricota</taxon>
        <taxon>Caudoviricetes</taxon>
        <taxon>Shirahamavirus</taxon>
        <taxon>Shirahamavirus PTm1</taxon>
    </lineage>
</organism>
<dbReference type="Proteomes" id="UP000422648">
    <property type="component" value="Segment"/>
</dbReference>
<evidence type="ECO:0000313" key="2">
    <source>
        <dbReference type="Proteomes" id="UP000422648"/>
    </source>
</evidence>